<evidence type="ECO:0000313" key="4">
    <source>
        <dbReference type="Proteomes" id="UP000789831"/>
    </source>
</evidence>
<keyword evidence="2" id="KW-0812">Transmembrane</keyword>
<dbReference type="AlphaFoldDB" id="A0A9N9CIH2"/>
<feature type="transmembrane region" description="Helical" evidence="2">
    <location>
        <begin position="321"/>
        <end position="346"/>
    </location>
</feature>
<dbReference type="OrthoDB" id="2325069at2759"/>
<feature type="compositionally biased region" description="Gly residues" evidence="1">
    <location>
        <begin position="1"/>
        <end position="11"/>
    </location>
</feature>
<feature type="compositionally biased region" description="Low complexity" evidence="1">
    <location>
        <begin position="73"/>
        <end position="141"/>
    </location>
</feature>
<name>A0A9N9CIH2_9GLOM</name>
<evidence type="ECO:0000256" key="1">
    <source>
        <dbReference type="SAM" id="MobiDB-lite"/>
    </source>
</evidence>
<gene>
    <name evidence="3" type="ORF">AGERDE_LOCUS9107</name>
</gene>
<feature type="compositionally biased region" description="Low complexity" evidence="1">
    <location>
        <begin position="45"/>
        <end position="63"/>
    </location>
</feature>
<keyword evidence="2" id="KW-1133">Transmembrane helix</keyword>
<evidence type="ECO:0000256" key="2">
    <source>
        <dbReference type="SAM" id="Phobius"/>
    </source>
</evidence>
<feature type="compositionally biased region" description="Basic and acidic residues" evidence="1">
    <location>
        <begin position="145"/>
        <end position="154"/>
    </location>
</feature>
<dbReference type="EMBL" id="CAJVPL010002158">
    <property type="protein sequence ID" value="CAG8601105.1"/>
    <property type="molecule type" value="Genomic_DNA"/>
</dbReference>
<evidence type="ECO:0000313" key="3">
    <source>
        <dbReference type="EMBL" id="CAG8601105.1"/>
    </source>
</evidence>
<keyword evidence="4" id="KW-1185">Reference proteome</keyword>
<proteinExistence type="predicted"/>
<protein>
    <submittedName>
        <fullName evidence="3">12221_t:CDS:1</fullName>
    </submittedName>
</protein>
<organism evidence="3 4">
    <name type="scientific">Ambispora gerdemannii</name>
    <dbReference type="NCBI Taxonomy" id="144530"/>
    <lineage>
        <taxon>Eukaryota</taxon>
        <taxon>Fungi</taxon>
        <taxon>Fungi incertae sedis</taxon>
        <taxon>Mucoromycota</taxon>
        <taxon>Glomeromycotina</taxon>
        <taxon>Glomeromycetes</taxon>
        <taxon>Archaeosporales</taxon>
        <taxon>Ambisporaceae</taxon>
        <taxon>Ambispora</taxon>
    </lineage>
</organism>
<comment type="caution">
    <text evidence="3">The sequence shown here is derived from an EMBL/GenBank/DDBJ whole genome shotgun (WGS) entry which is preliminary data.</text>
</comment>
<sequence>MPGGIPGGLGGLPNLAGGSKENDPFAGIDFGKGNPLESGGPLDPKSPTSPLNPSNPNSVYNNPTGKAPTTSDPKSSAPAKSPAAPAKSPQQQQPMSPAPAAQSQPKSSNSQPPKQASNGTPAKSSAPPSSGAPASSGAKAPPKAPDVRKQPWQEKEKACILVSGPPNNTIIQPMSKQRISWNQSPCQMSARVVGQFNLFLYNNLKIVPDEKGGKKRDYTPNGKITYDWGPKIIATNLTNTTNNYDWEVPYLNDERITNASLFYIRVESISYSGIFGATPPLGGTYGPIAIDLRDPPPGFHEKEQKTSAAASVVKPSTLHSAAMSLFCQSVGLFITIALILSGSFLLKEH</sequence>
<accession>A0A9N9CIH2</accession>
<keyword evidence="2" id="KW-0472">Membrane</keyword>
<feature type="region of interest" description="Disordered" evidence="1">
    <location>
        <begin position="1"/>
        <end position="154"/>
    </location>
</feature>
<reference evidence="3" key="1">
    <citation type="submission" date="2021-06" db="EMBL/GenBank/DDBJ databases">
        <authorList>
            <person name="Kallberg Y."/>
            <person name="Tangrot J."/>
            <person name="Rosling A."/>
        </authorList>
    </citation>
    <scope>NUCLEOTIDE SEQUENCE</scope>
    <source>
        <strain evidence="3">MT106</strain>
    </source>
</reference>
<dbReference type="Proteomes" id="UP000789831">
    <property type="component" value="Unassembled WGS sequence"/>
</dbReference>